<keyword evidence="2" id="KW-1185">Reference proteome</keyword>
<protein>
    <submittedName>
        <fullName evidence="1">Uncharacterized protein</fullName>
    </submittedName>
</protein>
<dbReference type="EMBL" id="CACRXK020001995">
    <property type="protein sequence ID" value="CAB3992176.1"/>
    <property type="molecule type" value="Genomic_DNA"/>
</dbReference>
<dbReference type="Proteomes" id="UP001152795">
    <property type="component" value="Unassembled WGS sequence"/>
</dbReference>
<dbReference type="AlphaFoldDB" id="A0A6S7GR97"/>
<gene>
    <name evidence="1" type="ORF">PACLA_8A012858</name>
</gene>
<proteinExistence type="predicted"/>
<reference evidence="1" key="1">
    <citation type="submission" date="2020-04" db="EMBL/GenBank/DDBJ databases">
        <authorList>
            <person name="Alioto T."/>
            <person name="Alioto T."/>
            <person name="Gomez Garrido J."/>
        </authorList>
    </citation>
    <scope>NUCLEOTIDE SEQUENCE</scope>
    <source>
        <strain evidence="1">A484AB</strain>
    </source>
</reference>
<organism evidence="1 2">
    <name type="scientific">Paramuricea clavata</name>
    <name type="common">Red gorgonian</name>
    <name type="synonym">Violescent sea-whip</name>
    <dbReference type="NCBI Taxonomy" id="317549"/>
    <lineage>
        <taxon>Eukaryota</taxon>
        <taxon>Metazoa</taxon>
        <taxon>Cnidaria</taxon>
        <taxon>Anthozoa</taxon>
        <taxon>Octocorallia</taxon>
        <taxon>Malacalcyonacea</taxon>
        <taxon>Plexauridae</taxon>
        <taxon>Paramuricea</taxon>
    </lineage>
</organism>
<name>A0A6S7GR97_PARCT</name>
<evidence type="ECO:0000313" key="1">
    <source>
        <dbReference type="EMBL" id="CAB3992176.1"/>
    </source>
</evidence>
<feature type="non-terminal residue" evidence="1">
    <location>
        <position position="1"/>
    </location>
</feature>
<comment type="caution">
    <text evidence="1">The sequence shown here is derived from an EMBL/GenBank/DDBJ whole genome shotgun (WGS) entry which is preliminary data.</text>
</comment>
<accession>A0A6S7GR97</accession>
<evidence type="ECO:0000313" key="2">
    <source>
        <dbReference type="Proteomes" id="UP001152795"/>
    </source>
</evidence>
<sequence>MSRLILKFRHSTEVLKTLNVFSRCIHNATGRNLVNLGIASNKPTKLVLCGAGVNKQMGTKRSKSHHHEVPYVPVIDIAINDGDIRRLWSYNSAYGGKYVFVTNNPAPEGSSAYVVAASGEVQGATI</sequence>